<proteinExistence type="predicted"/>
<evidence type="ECO:0000256" key="1">
    <source>
        <dbReference type="SAM" id="MobiDB-lite"/>
    </source>
</evidence>
<protein>
    <submittedName>
        <fullName evidence="2">Uncharacterized protein</fullName>
    </submittedName>
</protein>
<accession>A0AAV7V8G5</accession>
<feature type="region of interest" description="Disordered" evidence="1">
    <location>
        <begin position="42"/>
        <end position="63"/>
    </location>
</feature>
<gene>
    <name evidence="2" type="ORF">NDU88_000471</name>
</gene>
<dbReference type="AlphaFoldDB" id="A0AAV7V8G5"/>
<evidence type="ECO:0000313" key="3">
    <source>
        <dbReference type="Proteomes" id="UP001066276"/>
    </source>
</evidence>
<sequence length="90" mass="9383">MFPFAPRFGGRGVAILFPGALRAQRFPPIPMSVMKGSAVGAAPGGAGGGVKEERIESGENVEGSTRSLARYEQIVRPWTLDLGDPLEAGA</sequence>
<organism evidence="2 3">
    <name type="scientific">Pleurodeles waltl</name>
    <name type="common">Iberian ribbed newt</name>
    <dbReference type="NCBI Taxonomy" id="8319"/>
    <lineage>
        <taxon>Eukaryota</taxon>
        <taxon>Metazoa</taxon>
        <taxon>Chordata</taxon>
        <taxon>Craniata</taxon>
        <taxon>Vertebrata</taxon>
        <taxon>Euteleostomi</taxon>
        <taxon>Amphibia</taxon>
        <taxon>Batrachia</taxon>
        <taxon>Caudata</taxon>
        <taxon>Salamandroidea</taxon>
        <taxon>Salamandridae</taxon>
        <taxon>Pleurodelinae</taxon>
        <taxon>Pleurodeles</taxon>
    </lineage>
</organism>
<name>A0AAV7V8G5_PLEWA</name>
<comment type="caution">
    <text evidence="2">The sequence shown here is derived from an EMBL/GenBank/DDBJ whole genome shotgun (WGS) entry which is preliminary data.</text>
</comment>
<keyword evidence="3" id="KW-1185">Reference proteome</keyword>
<reference evidence="2" key="1">
    <citation type="journal article" date="2022" name="bioRxiv">
        <title>Sequencing and chromosome-scale assembly of the giantPleurodeles waltlgenome.</title>
        <authorList>
            <person name="Brown T."/>
            <person name="Elewa A."/>
            <person name="Iarovenko S."/>
            <person name="Subramanian E."/>
            <person name="Araus A.J."/>
            <person name="Petzold A."/>
            <person name="Susuki M."/>
            <person name="Suzuki K.-i.T."/>
            <person name="Hayashi T."/>
            <person name="Toyoda A."/>
            <person name="Oliveira C."/>
            <person name="Osipova E."/>
            <person name="Leigh N.D."/>
            <person name="Simon A."/>
            <person name="Yun M.H."/>
        </authorList>
    </citation>
    <scope>NUCLEOTIDE SEQUENCE</scope>
    <source>
        <strain evidence="2">20211129_DDA</strain>
        <tissue evidence="2">Liver</tissue>
    </source>
</reference>
<dbReference type="Proteomes" id="UP001066276">
    <property type="component" value="Chromosome 2_1"/>
</dbReference>
<dbReference type="EMBL" id="JANPWB010000003">
    <property type="protein sequence ID" value="KAJ1196605.1"/>
    <property type="molecule type" value="Genomic_DNA"/>
</dbReference>
<evidence type="ECO:0000313" key="2">
    <source>
        <dbReference type="EMBL" id="KAJ1196605.1"/>
    </source>
</evidence>